<dbReference type="PRINTS" id="PR00455">
    <property type="entry name" value="HTHTETR"/>
</dbReference>
<evidence type="ECO:0000256" key="4">
    <source>
        <dbReference type="PROSITE-ProRule" id="PRU00335"/>
    </source>
</evidence>
<evidence type="ECO:0000313" key="7">
    <source>
        <dbReference type="Proteomes" id="UP000009173"/>
    </source>
</evidence>
<dbReference type="GO" id="GO:0003700">
    <property type="term" value="F:DNA-binding transcription factor activity"/>
    <property type="evidence" value="ECO:0007669"/>
    <property type="project" value="TreeGrafter"/>
</dbReference>
<dbReference type="Gene3D" id="1.10.357.10">
    <property type="entry name" value="Tetracycline Repressor, domain 2"/>
    <property type="match status" value="1"/>
</dbReference>
<evidence type="ECO:0000256" key="2">
    <source>
        <dbReference type="ARBA" id="ARBA00023125"/>
    </source>
</evidence>
<dbReference type="InterPro" id="IPR001647">
    <property type="entry name" value="HTH_TetR"/>
</dbReference>
<dbReference type="EMBL" id="CP000527">
    <property type="protein sequence ID" value="ABM28411.1"/>
    <property type="molecule type" value="Genomic_DNA"/>
</dbReference>
<evidence type="ECO:0000256" key="3">
    <source>
        <dbReference type="ARBA" id="ARBA00023163"/>
    </source>
</evidence>
<keyword evidence="2 4" id="KW-0238">DNA-binding</keyword>
<organism evidence="6 7">
    <name type="scientific">Nitratidesulfovibrio vulgaris (strain DP4)</name>
    <name type="common">Desulfovibrio vulgaris</name>
    <dbReference type="NCBI Taxonomy" id="391774"/>
    <lineage>
        <taxon>Bacteria</taxon>
        <taxon>Pseudomonadati</taxon>
        <taxon>Thermodesulfobacteriota</taxon>
        <taxon>Desulfovibrionia</taxon>
        <taxon>Desulfovibrionales</taxon>
        <taxon>Desulfovibrionaceae</taxon>
        <taxon>Nitratidesulfovibrio</taxon>
    </lineage>
</organism>
<feature type="DNA-binding region" description="H-T-H motif" evidence="4">
    <location>
        <begin position="24"/>
        <end position="43"/>
    </location>
</feature>
<accession>A0A0H3A7F4</accession>
<evidence type="ECO:0000256" key="1">
    <source>
        <dbReference type="ARBA" id="ARBA00023015"/>
    </source>
</evidence>
<keyword evidence="1" id="KW-0805">Transcription regulation</keyword>
<evidence type="ECO:0000313" key="6">
    <source>
        <dbReference type="EMBL" id="ABM28411.1"/>
    </source>
</evidence>
<dbReference type="Pfam" id="PF00440">
    <property type="entry name" value="TetR_N"/>
    <property type="match status" value="1"/>
</dbReference>
<evidence type="ECO:0000259" key="5">
    <source>
        <dbReference type="PROSITE" id="PS50977"/>
    </source>
</evidence>
<sequence>MQSRQDLLDATKRLVAAEGARATTVARITAEAGLAKGLFFYYFKSKDAALSAITAEIEGSYMQGLESAAGLAPPPERLAAIFVHHFRFIDECQQDALFLHAVSVDCVAGGVEVVGGREGPSLGFYEHLFMAILDTLESGVRSGDFICSDTDEMAFMILGAIHGLARLKLSGFRRDYDVVSHLVAFYGKALGHHA</sequence>
<dbReference type="Proteomes" id="UP000009173">
    <property type="component" value="Chromosome"/>
</dbReference>
<dbReference type="AlphaFoldDB" id="A0A0H3A7F4"/>
<protein>
    <submittedName>
        <fullName evidence="6">Transcriptional regulator, TetR family</fullName>
    </submittedName>
</protein>
<gene>
    <name evidence="6" type="ordered locus">Dvul_1393</name>
</gene>
<dbReference type="RefSeq" id="WP_011792231.1">
    <property type="nucleotide sequence ID" value="NC_008751.1"/>
</dbReference>
<dbReference type="PANTHER" id="PTHR30055:SF234">
    <property type="entry name" value="HTH-TYPE TRANSCRIPTIONAL REGULATOR BETI"/>
    <property type="match status" value="1"/>
</dbReference>
<dbReference type="HOGENOM" id="CLU_1400563_0_0_7"/>
<feature type="domain" description="HTH tetR-type" evidence="5">
    <location>
        <begin position="1"/>
        <end position="61"/>
    </location>
</feature>
<dbReference type="SUPFAM" id="SSF46689">
    <property type="entry name" value="Homeodomain-like"/>
    <property type="match status" value="1"/>
</dbReference>
<dbReference type="PROSITE" id="PS50977">
    <property type="entry name" value="HTH_TETR_2"/>
    <property type="match status" value="1"/>
</dbReference>
<dbReference type="GO" id="GO:0000976">
    <property type="term" value="F:transcription cis-regulatory region binding"/>
    <property type="evidence" value="ECO:0007669"/>
    <property type="project" value="TreeGrafter"/>
</dbReference>
<dbReference type="InterPro" id="IPR050109">
    <property type="entry name" value="HTH-type_TetR-like_transc_reg"/>
</dbReference>
<name>A0A0H3A7F4_NITV4</name>
<dbReference type="InterPro" id="IPR009057">
    <property type="entry name" value="Homeodomain-like_sf"/>
</dbReference>
<dbReference type="KEGG" id="dvl:Dvul_1393"/>
<reference evidence="7" key="1">
    <citation type="journal article" date="2009" name="Environ. Microbiol.">
        <title>Contribution of mobile genetic elements to Desulfovibrio vulgaris genome plasticity.</title>
        <authorList>
            <person name="Walker C.B."/>
            <person name="Stolyar S."/>
            <person name="Chivian D."/>
            <person name="Pinel N."/>
            <person name="Gabster J.A."/>
            <person name="Dehal P.S."/>
            <person name="He Z."/>
            <person name="Yang Z.K."/>
            <person name="Yen H.C."/>
            <person name="Zhou J."/>
            <person name="Wall J.D."/>
            <person name="Hazen T.C."/>
            <person name="Arkin A.P."/>
            <person name="Stahl D.A."/>
        </authorList>
    </citation>
    <scope>NUCLEOTIDE SEQUENCE [LARGE SCALE GENOMIC DNA]</scope>
    <source>
        <strain evidence="7">DP4</strain>
    </source>
</reference>
<dbReference type="PANTHER" id="PTHR30055">
    <property type="entry name" value="HTH-TYPE TRANSCRIPTIONAL REGULATOR RUTR"/>
    <property type="match status" value="1"/>
</dbReference>
<dbReference type="InterPro" id="IPR036271">
    <property type="entry name" value="Tet_transcr_reg_TetR-rel_C_sf"/>
</dbReference>
<proteinExistence type="predicted"/>
<dbReference type="SUPFAM" id="SSF48498">
    <property type="entry name" value="Tetracyclin repressor-like, C-terminal domain"/>
    <property type="match status" value="1"/>
</dbReference>
<keyword evidence="3" id="KW-0804">Transcription</keyword>